<dbReference type="EnsemblProtists" id="EKX37162">
    <property type="protein sequence ID" value="EKX37162"/>
    <property type="gene ID" value="GUITHDRAFT_116739"/>
</dbReference>
<evidence type="ECO:0000313" key="3">
    <source>
        <dbReference type="EnsemblProtists" id="EKX37162"/>
    </source>
</evidence>
<name>L1IM09_GUITC</name>
<evidence type="ECO:0000313" key="2">
    <source>
        <dbReference type="EMBL" id="EKX37162.1"/>
    </source>
</evidence>
<organism evidence="2">
    <name type="scientific">Guillardia theta (strain CCMP2712)</name>
    <name type="common">Cryptophyte</name>
    <dbReference type="NCBI Taxonomy" id="905079"/>
    <lineage>
        <taxon>Eukaryota</taxon>
        <taxon>Cryptophyceae</taxon>
        <taxon>Pyrenomonadales</taxon>
        <taxon>Geminigeraceae</taxon>
        <taxon>Guillardia</taxon>
    </lineage>
</organism>
<dbReference type="GeneID" id="17293848"/>
<dbReference type="Proteomes" id="UP000011087">
    <property type="component" value="Unassembled WGS sequence"/>
</dbReference>
<dbReference type="HOGENOM" id="CLU_867263_0_0_1"/>
<gene>
    <name evidence="2" type="ORF">GUITHDRAFT_116739</name>
</gene>
<reference evidence="4" key="2">
    <citation type="submission" date="2012-11" db="EMBL/GenBank/DDBJ databases">
        <authorList>
            <person name="Kuo A."/>
            <person name="Curtis B.A."/>
            <person name="Tanifuji G."/>
            <person name="Burki F."/>
            <person name="Gruber A."/>
            <person name="Irimia M."/>
            <person name="Maruyama S."/>
            <person name="Arias M.C."/>
            <person name="Ball S.G."/>
            <person name="Gile G.H."/>
            <person name="Hirakawa Y."/>
            <person name="Hopkins J.F."/>
            <person name="Rensing S.A."/>
            <person name="Schmutz J."/>
            <person name="Symeonidi A."/>
            <person name="Elias M."/>
            <person name="Eveleigh R.J."/>
            <person name="Herman E.K."/>
            <person name="Klute M.J."/>
            <person name="Nakayama T."/>
            <person name="Obornik M."/>
            <person name="Reyes-Prieto A."/>
            <person name="Armbrust E.V."/>
            <person name="Aves S.J."/>
            <person name="Beiko R.G."/>
            <person name="Coutinho P."/>
            <person name="Dacks J.B."/>
            <person name="Durnford D.G."/>
            <person name="Fast N.M."/>
            <person name="Green B.R."/>
            <person name="Grisdale C."/>
            <person name="Hempe F."/>
            <person name="Henrissat B."/>
            <person name="Hoppner M.P."/>
            <person name="Ishida K.-I."/>
            <person name="Kim E."/>
            <person name="Koreny L."/>
            <person name="Kroth P.G."/>
            <person name="Liu Y."/>
            <person name="Malik S.-B."/>
            <person name="Maier U.G."/>
            <person name="McRose D."/>
            <person name="Mock T."/>
            <person name="Neilson J.A."/>
            <person name="Onodera N.T."/>
            <person name="Poole A.M."/>
            <person name="Pritham E.J."/>
            <person name="Richards T.A."/>
            <person name="Rocap G."/>
            <person name="Roy S.W."/>
            <person name="Sarai C."/>
            <person name="Schaack S."/>
            <person name="Shirato S."/>
            <person name="Slamovits C.H."/>
            <person name="Spencer D.F."/>
            <person name="Suzuki S."/>
            <person name="Worden A.Z."/>
            <person name="Zauner S."/>
            <person name="Barry K."/>
            <person name="Bell C."/>
            <person name="Bharti A.K."/>
            <person name="Crow J.A."/>
            <person name="Grimwood J."/>
            <person name="Kramer R."/>
            <person name="Lindquist E."/>
            <person name="Lucas S."/>
            <person name="Salamov A."/>
            <person name="McFadden G.I."/>
            <person name="Lane C.E."/>
            <person name="Keeling P.J."/>
            <person name="Gray M.W."/>
            <person name="Grigoriev I.V."/>
            <person name="Archibald J.M."/>
        </authorList>
    </citation>
    <scope>NUCLEOTIDE SEQUENCE</scope>
    <source>
        <strain evidence="4">CCMP2712</strain>
    </source>
</reference>
<dbReference type="PaxDb" id="55529-EKX37162"/>
<proteinExistence type="predicted"/>
<reference evidence="3" key="3">
    <citation type="submission" date="2016-03" db="UniProtKB">
        <authorList>
            <consortium name="EnsemblProtists"/>
        </authorList>
    </citation>
    <scope>IDENTIFICATION</scope>
</reference>
<accession>L1IM09</accession>
<keyword evidence="1" id="KW-0175">Coiled coil</keyword>
<dbReference type="KEGG" id="gtt:GUITHDRAFT_116739"/>
<dbReference type="EMBL" id="JH993063">
    <property type="protein sequence ID" value="EKX37162.1"/>
    <property type="molecule type" value="Genomic_DNA"/>
</dbReference>
<feature type="coiled-coil region" evidence="1">
    <location>
        <begin position="234"/>
        <end position="268"/>
    </location>
</feature>
<reference evidence="2 4" key="1">
    <citation type="journal article" date="2012" name="Nature">
        <title>Algal genomes reveal evolutionary mosaicism and the fate of nucleomorphs.</title>
        <authorList>
            <consortium name="DOE Joint Genome Institute"/>
            <person name="Curtis B.A."/>
            <person name="Tanifuji G."/>
            <person name="Burki F."/>
            <person name="Gruber A."/>
            <person name="Irimia M."/>
            <person name="Maruyama S."/>
            <person name="Arias M.C."/>
            <person name="Ball S.G."/>
            <person name="Gile G.H."/>
            <person name="Hirakawa Y."/>
            <person name="Hopkins J.F."/>
            <person name="Kuo A."/>
            <person name="Rensing S.A."/>
            <person name="Schmutz J."/>
            <person name="Symeonidi A."/>
            <person name="Elias M."/>
            <person name="Eveleigh R.J."/>
            <person name="Herman E.K."/>
            <person name="Klute M.J."/>
            <person name="Nakayama T."/>
            <person name="Obornik M."/>
            <person name="Reyes-Prieto A."/>
            <person name="Armbrust E.V."/>
            <person name="Aves S.J."/>
            <person name="Beiko R.G."/>
            <person name="Coutinho P."/>
            <person name="Dacks J.B."/>
            <person name="Durnford D.G."/>
            <person name="Fast N.M."/>
            <person name="Green B.R."/>
            <person name="Grisdale C.J."/>
            <person name="Hempel F."/>
            <person name="Henrissat B."/>
            <person name="Hoppner M.P."/>
            <person name="Ishida K."/>
            <person name="Kim E."/>
            <person name="Koreny L."/>
            <person name="Kroth P.G."/>
            <person name="Liu Y."/>
            <person name="Malik S.B."/>
            <person name="Maier U.G."/>
            <person name="McRose D."/>
            <person name="Mock T."/>
            <person name="Neilson J.A."/>
            <person name="Onodera N.T."/>
            <person name="Poole A.M."/>
            <person name="Pritham E.J."/>
            <person name="Richards T.A."/>
            <person name="Rocap G."/>
            <person name="Roy S.W."/>
            <person name="Sarai C."/>
            <person name="Schaack S."/>
            <person name="Shirato S."/>
            <person name="Slamovits C.H."/>
            <person name="Spencer D.F."/>
            <person name="Suzuki S."/>
            <person name="Worden A.Z."/>
            <person name="Zauner S."/>
            <person name="Barry K."/>
            <person name="Bell C."/>
            <person name="Bharti A.K."/>
            <person name="Crow J.A."/>
            <person name="Grimwood J."/>
            <person name="Kramer R."/>
            <person name="Lindquist E."/>
            <person name="Lucas S."/>
            <person name="Salamov A."/>
            <person name="McFadden G.I."/>
            <person name="Lane C.E."/>
            <person name="Keeling P.J."/>
            <person name="Gray M.W."/>
            <person name="Grigoriev I.V."/>
            <person name="Archibald J.M."/>
        </authorList>
    </citation>
    <scope>NUCLEOTIDE SEQUENCE</scope>
    <source>
        <strain evidence="2 4">CCMP2712</strain>
    </source>
</reference>
<keyword evidence="4" id="KW-1185">Reference proteome</keyword>
<sequence length="321" mass="37004">MNGLDEDEISTVLEMRMEGIARLTEEVRSLEKEYKAVLAASGNLRRELEESRGRNSKLQRVVAKLQQTRHVTERREEGGSAERSILVSSDRILEIFRTSSISIHPRSDDPFLPGRIQDVLTQLVEETRRTEEGHVTAESYEHARSQLRLFREKADQWKSRWVEATSSLRELSVKLAVAEMEKDCWHVKALEEKSALDKLQSSADRFDLRAERIVLSDSTRTALKEQMEMAEYRAAIEKLRAVELEAKLQEVEQDCREAHVKIENLEGTCWRISEEKGRLETLLDEAIATQIDLEAVNARMKKQLESLGLEAQVLRQLHVRE</sequence>
<protein>
    <submittedName>
        <fullName evidence="2 3">Uncharacterized protein</fullName>
    </submittedName>
</protein>
<evidence type="ECO:0000313" key="4">
    <source>
        <dbReference type="Proteomes" id="UP000011087"/>
    </source>
</evidence>
<evidence type="ECO:0000256" key="1">
    <source>
        <dbReference type="SAM" id="Coils"/>
    </source>
</evidence>
<dbReference type="RefSeq" id="XP_005824142.1">
    <property type="nucleotide sequence ID" value="XM_005824085.1"/>
</dbReference>
<feature type="coiled-coil region" evidence="1">
    <location>
        <begin position="13"/>
        <end position="68"/>
    </location>
</feature>
<dbReference type="AlphaFoldDB" id="L1IM09"/>